<dbReference type="Pfam" id="PF00550">
    <property type="entry name" value="PP-binding"/>
    <property type="match status" value="1"/>
</dbReference>
<dbReference type="InterPro" id="IPR009081">
    <property type="entry name" value="PP-bd_ACP"/>
</dbReference>
<evidence type="ECO:0000256" key="6">
    <source>
        <dbReference type="ARBA" id="ARBA00023160"/>
    </source>
</evidence>
<sequence>MRVETARALIADHLAVGLHLVQDDAHFAADLGADSLDMVELAMRFEDELNILIEEDESEACVTVADALSLLARKTARAA</sequence>
<comment type="pathway">
    <text evidence="7">Glycolipid biosynthesis; KDO(2)-lipid A biosynthesis.</text>
</comment>
<name>A0ABS9VM71_9SPHN</name>
<keyword evidence="3 8" id="KW-0597">Phosphoprotein</keyword>
<dbReference type="Proteomes" id="UP001203058">
    <property type="component" value="Unassembled WGS sequence"/>
</dbReference>
<reference evidence="10 11" key="1">
    <citation type="submission" date="2022-03" db="EMBL/GenBank/DDBJ databases">
        <authorList>
            <person name="Jo J.-H."/>
            <person name="Im W.-T."/>
        </authorList>
    </citation>
    <scope>NUCLEOTIDE SEQUENCE [LARGE SCALE GENOMIC DNA]</scope>
    <source>
        <strain evidence="10 11">SM33</strain>
    </source>
</reference>
<comment type="PTM">
    <text evidence="8">4'-phosphopantetheine is transferred from CoA to a specific serine of apo-ACP by AcpS. This modification is essential for activity because fatty acids are bound in thioester linkage to the sulfhydryl of the prosthetic group.</text>
</comment>
<dbReference type="PROSITE" id="PS50075">
    <property type="entry name" value="CARRIER"/>
    <property type="match status" value="1"/>
</dbReference>
<keyword evidence="5 8" id="KW-0443">Lipid metabolism</keyword>
<dbReference type="RefSeq" id="WP_241446872.1">
    <property type="nucleotide sequence ID" value="NZ_JAKZHW010000001.1"/>
</dbReference>
<evidence type="ECO:0000256" key="3">
    <source>
        <dbReference type="ARBA" id="ARBA00022553"/>
    </source>
</evidence>
<dbReference type="SUPFAM" id="SSF47336">
    <property type="entry name" value="ACP-like"/>
    <property type="match status" value="1"/>
</dbReference>
<dbReference type="InterPro" id="IPR006162">
    <property type="entry name" value="Ppantetheine_attach_site"/>
</dbReference>
<feature type="domain" description="Carrier" evidence="9">
    <location>
        <begin position="1"/>
        <end position="75"/>
    </location>
</feature>
<dbReference type="Gene3D" id="1.10.1200.10">
    <property type="entry name" value="ACP-like"/>
    <property type="match status" value="1"/>
</dbReference>
<dbReference type="EMBL" id="JAKZHW010000001">
    <property type="protein sequence ID" value="MCH8616047.1"/>
    <property type="molecule type" value="Genomic_DNA"/>
</dbReference>
<gene>
    <name evidence="8" type="primary">acpP</name>
    <name evidence="10" type="ORF">LZ016_08045</name>
</gene>
<proteinExistence type="inferred from homology"/>
<keyword evidence="2 8" id="KW-0444">Lipid biosynthesis</keyword>
<evidence type="ECO:0000256" key="2">
    <source>
        <dbReference type="ARBA" id="ARBA00022516"/>
    </source>
</evidence>
<dbReference type="InterPro" id="IPR003231">
    <property type="entry name" value="ACP"/>
</dbReference>
<evidence type="ECO:0000259" key="9">
    <source>
        <dbReference type="PROSITE" id="PS50075"/>
    </source>
</evidence>
<comment type="subcellular location">
    <subcellularLocation>
        <location evidence="8">Cytoplasm</location>
    </subcellularLocation>
</comment>
<keyword evidence="4 8" id="KW-0276">Fatty acid metabolism</keyword>
<accession>A0ABS9VM71</accession>
<dbReference type="PANTHER" id="PTHR20863:SF76">
    <property type="entry name" value="CARRIER DOMAIN-CONTAINING PROTEIN"/>
    <property type="match status" value="1"/>
</dbReference>
<evidence type="ECO:0000256" key="8">
    <source>
        <dbReference type="HAMAP-Rule" id="MF_01217"/>
    </source>
</evidence>
<keyword evidence="11" id="KW-1185">Reference proteome</keyword>
<dbReference type="HAMAP" id="MF_01217">
    <property type="entry name" value="Acyl_carrier"/>
    <property type="match status" value="1"/>
</dbReference>
<evidence type="ECO:0000313" key="10">
    <source>
        <dbReference type="EMBL" id="MCH8616047.1"/>
    </source>
</evidence>
<organism evidence="10 11">
    <name type="scientific">Sphingomonas telluris</name>
    <dbReference type="NCBI Taxonomy" id="2907998"/>
    <lineage>
        <taxon>Bacteria</taxon>
        <taxon>Pseudomonadati</taxon>
        <taxon>Pseudomonadota</taxon>
        <taxon>Alphaproteobacteria</taxon>
        <taxon>Sphingomonadales</taxon>
        <taxon>Sphingomonadaceae</taxon>
        <taxon>Sphingomonas</taxon>
    </lineage>
</organism>
<feature type="modified residue" description="O-(pantetheine 4'-phosphoryl)serine" evidence="8">
    <location>
        <position position="35"/>
    </location>
</feature>
<protein>
    <recommendedName>
        <fullName evidence="8">Acyl carrier protein</fullName>
        <shortName evidence="8">ACP</shortName>
    </recommendedName>
</protein>
<evidence type="ECO:0000313" key="11">
    <source>
        <dbReference type="Proteomes" id="UP001203058"/>
    </source>
</evidence>
<comment type="pathway">
    <text evidence="8">Lipid metabolism; fatty acid biosynthesis.</text>
</comment>
<dbReference type="PANTHER" id="PTHR20863">
    <property type="entry name" value="ACYL CARRIER PROTEIN"/>
    <property type="match status" value="1"/>
</dbReference>
<keyword evidence="1 8" id="KW-0596">Phosphopantetheine</keyword>
<dbReference type="PROSITE" id="PS00012">
    <property type="entry name" value="PHOSPHOPANTETHEINE"/>
    <property type="match status" value="1"/>
</dbReference>
<evidence type="ECO:0000256" key="5">
    <source>
        <dbReference type="ARBA" id="ARBA00023098"/>
    </source>
</evidence>
<evidence type="ECO:0000256" key="4">
    <source>
        <dbReference type="ARBA" id="ARBA00022832"/>
    </source>
</evidence>
<dbReference type="InterPro" id="IPR036736">
    <property type="entry name" value="ACP-like_sf"/>
</dbReference>
<comment type="similarity">
    <text evidence="8">Belongs to the acyl carrier protein (ACP) family.</text>
</comment>
<evidence type="ECO:0000256" key="1">
    <source>
        <dbReference type="ARBA" id="ARBA00022450"/>
    </source>
</evidence>
<keyword evidence="6 8" id="KW-0275">Fatty acid biosynthesis</keyword>
<comment type="caution">
    <text evidence="10">The sequence shown here is derived from an EMBL/GenBank/DDBJ whole genome shotgun (WGS) entry which is preliminary data.</text>
</comment>
<evidence type="ECO:0000256" key="7">
    <source>
        <dbReference type="ARBA" id="ARBA00024328"/>
    </source>
</evidence>
<keyword evidence="8" id="KW-0963">Cytoplasm</keyword>
<comment type="function">
    <text evidence="8">Carrier of the growing fatty acid chain in fatty acid biosynthesis.</text>
</comment>